<evidence type="ECO:0000256" key="1">
    <source>
        <dbReference type="SAM" id="MobiDB-lite"/>
    </source>
</evidence>
<dbReference type="AlphaFoldDB" id="A0A292Q125"/>
<organism evidence="3 4">
    <name type="scientific">Tuber aestivum</name>
    <name type="common">summer truffle</name>
    <dbReference type="NCBI Taxonomy" id="59557"/>
    <lineage>
        <taxon>Eukaryota</taxon>
        <taxon>Fungi</taxon>
        <taxon>Dikarya</taxon>
        <taxon>Ascomycota</taxon>
        <taxon>Pezizomycotina</taxon>
        <taxon>Pezizomycetes</taxon>
        <taxon>Pezizales</taxon>
        <taxon>Tuberaceae</taxon>
        <taxon>Tuber</taxon>
    </lineage>
</organism>
<dbReference type="EMBL" id="LN890994">
    <property type="protein sequence ID" value="CUS12367.1"/>
    <property type="molecule type" value="Genomic_DNA"/>
</dbReference>
<evidence type="ECO:0000256" key="2">
    <source>
        <dbReference type="SAM" id="Phobius"/>
    </source>
</evidence>
<gene>
    <name evidence="3" type="ORF">GSTUAT00003560001</name>
</gene>
<keyword evidence="2" id="KW-1133">Transmembrane helix</keyword>
<feature type="compositionally biased region" description="Polar residues" evidence="1">
    <location>
        <begin position="431"/>
        <end position="443"/>
    </location>
</feature>
<feature type="region of interest" description="Disordered" evidence="1">
    <location>
        <begin position="1"/>
        <end position="21"/>
    </location>
</feature>
<protein>
    <submittedName>
        <fullName evidence="3">Uncharacterized protein</fullName>
    </submittedName>
</protein>
<keyword evidence="4" id="KW-1185">Reference proteome</keyword>
<feature type="transmembrane region" description="Helical" evidence="2">
    <location>
        <begin position="41"/>
        <end position="70"/>
    </location>
</feature>
<name>A0A292Q125_9PEZI</name>
<feature type="transmembrane region" description="Helical" evidence="2">
    <location>
        <begin position="126"/>
        <end position="144"/>
    </location>
</feature>
<feature type="transmembrane region" description="Helical" evidence="2">
    <location>
        <begin position="156"/>
        <end position="180"/>
    </location>
</feature>
<feature type="transmembrane region" description="Helical" evidence="2">
    <location>
        <begin position="82"/>
        <end position="106"/>
    </location>
</feature>
<accession>A0A292Q125</accession>
<feature type="region of interest" description="Disordered" evidence="1">
    <location>
        <begin position="428"/>
        <end position="455"/>
    </location>
</feature>
<feature type="transmembrane region" description="Helical" evidence="2">
    <location>
        <begin position="569"/>
        <end position="593"/>
    </location>
</feature>
<sequence>MSSSRPDSHHPPSYDDADDPLISKTEKPAALPISFDSREQFWWNMISLSGRCLTTALSLSLLVMGLLIFSRMGELSRWEQRGFNTITILLSAFASLGLGSMLGYLGSMLRWPLLARGKYRMQDIELLLAMPSPGGSAALIFAHFREWRFSMTTFIVLIYLLVNITGRFSVAIFGLTFNLADIPIVTPPTLVTDWDSTVLLSKNATDFRVDGKELRSYLDLAEGGLAVLTRRPEIEFNITGFLNLTEGTLYTLAVDGASLEQHGNGVEFIYDINDVNGTDQVSSDHAVHSSASCTMFRVDGSEYWKDYNSSDQASKNWEDGSNGEDIAEVMRTLYNQGAWAGGSSEWVTWAAPLTGRSDGSSITYVVYDATVWECTSTLFERQGEAPHPMPLFNSASLFLLPVSNEVEPGKVFSTSVLTSTTEVVHEHPETYTRTSVTKSTATGTRKPGAATSTTVWTETSTSLSTEYRTRTATVEPLRAGKTTSIAYRWFGELQSRTSPSVGVQMLDFYGYDEGGSATQKEYYNLYVAALVARLPIAAIAYGNLVFPLKPKDPKARATRRVLTTLEVKWRRVGIAAGIVVLGQVLAIVAVLYYCRNVYVREDTHLATAELLKTVLNKIGDGSMMTTMELENALDKALKGPVSYGTVPGGQGDYPQVALGRNVNYDFPGYPLPRKRGVFRQ</sequence>
<feature type="compositionally biased region" description="Basic and acidic residues" evidence="1">
    <location>
        <begin position="1"/>
        <end position="13"/>
    </location>
</feature>
<evidence type="ECO:0000313" key="4">
    <source>
        <dbReference type="Proteomes" id="UP001412239"/>
    </source>
</evidence>
<proteinExistence type="predicted"/>
<reference evidence="3" key="1">
    <citation type="submission" date="2015-10" db="EMBL/GenBank/DDBJ databases">
        <authorList>
            <person name="Regsiter A."/>
            <person name="william w."/>
        </authorList>
    </citation>
    <scope>NUCLEOTIDE SEQUENCE</scope>
    <source>
        <strain evidence="3">Montdore</strain>
    </source>
</reference>
<evidence type="ECO:0000313" key="3">
    <source>
        <dbReference type="EMBL" id="CUS12367.1"/>
    </source>
</evidence>
<dbReference type="Proteomes" id="UP001412239">
    <property type="component" value="Unassembled WGS sequence"/>
</dbReference>
<keyword evidence="2" id="KW-0812">Transmembrane</keyword>
<keyword evidence="2" id="KW-0472">Membrane</keyword>